<dbReference type="GO" id="GO:0016567">
    <property type="term" value="P:protein ubiquitination"/>
    <property type="evidence" value="ECO:0007669"/>
    <property type="project" value="InterPro"/>
</dbReference>
<dbReference type="InterPro" id="IPR052394">
    <property type="entry name" value="LRR-containing"/>
</dbReference>
<evidence type="ECO:0000259" key="3">
    <source>
        <dbReference type="PROSITE" id="PS50011"/>
    </source>
</evidence>
<dbReference type="InterPro" id="IPR013083">
    <property type="entry name" value="Znf_RING/FYVE/PHD"/>
</dbReference>
<dbReference type="Pfam" id="PF13516">
    <property type="entry name" value="LRR_6"/>
    <property type="match status" value="12"/>
</dbReference>
<dbReference type="AlphaFoldDB" id="A0A817SII8"/>
<dbReference type="Gene3D" id="3.80.10.10">
    <property type="entry name" value="Ribonuclease Inhibitor"/>
    <property type="match status" value="5"/>
</dbReference>
<dbReference type="InterPro" id="IPR001611">
    <property type="entry name" value="Leu-rich_rpt"/>
</dbReference>
<dbReference type="EMBL" id="CAJNXB010003039">
    <property type="protein sequence ID" value="CAF3292352.1"/>
    <property type="molecule type" value="Genomic_DNA"/>
</dbReference>
<evidence type="ECO:0000313" key="6">
    <source>
        <dbReference type="Proteomes" id="UP000663825"/>
    </source>
</evidence>
<dbReference type="OrthoDB" id="4062651at2759"/>
<dbReference type="Proteomes" id="UP000663825">
    <property type="component" value="Unassembled WGS sequence"/>
</dbReference>
<dbReference type="Pfam" id="PF07714">
    <property type="entry name" value="PK_Tyr_Ser-Thr"/>
    <property type="match status" value="2"/>
</dbReference>
<dbReference type="Pfam" id="PF04564">
    <property type="entry name" value="U-box"/>
    <property type="match status" value="1"/>
</dbReference>
<reference evidence="5" key="1">
    <citation type="submission" date="2021-02" db="EMBL/GenBank/DDBJ databases">
        <authorList>
            <person name="Nowell W R."/>
        </authorList>
    </citation>
    <scope>NUCLEOTIDE SEQUENCE</scope>
</reference>
<evidence type="ECO:0000313" key="5">
    <source>
        <dbReference type="EMBL" id="CAF3292352.1"/>
    </source>
</evidence>
<evidence type="ECO:0000256" key="1">
    <source>
        <dbReference type="ARBA" id="ARBA00022614"/>
    </source>
</evidence>
<dbReference type="SMART" id="SM00504">
    <property type="entry name" value="Ubox"/>
    <property type="match status" value="1"/>
</dbReference>
<dbReference type="PROSITE" id="PS50011">
    <property type="entry name" value="PROTEIN_KINASE_DOM"/>
    <property type="match status" value="1"/>
</dbReference>
<evidence type="ECO:0000259" key="4">
    <source>
        <dbReference type="PROSITE" id="PS51698"/>
    </source>
</evidence>
<dbReference type="PANTHER" id="PTHR24114">
    <property type="entry name" value="LEUCINE RICH REPEAT FAMILY PROTEIN"/>
    <property type="match status" value="1"/>
</dbReference>
<proteinExistence type="predicted"/>
<dbReference type="SMART" id="SM00368">
    <property type="entry name" value="LRR_RI"/>
    <property type="match status" value="15"/>
</dbReference>
<evidence type="ECO:0000256" key="2">
    <source>
        <dbReference type="ARBA" id="ARBA00022737"/>
    </source>
</evidence>
<protein>
    <submittedName>
        <fullName evidence="5">Uncharacterized protein</fullName>
    </submittedName>
</protein>
<dbReference type="CDD" id="cd00116">
    <property type="entry name" value="LRR_RI"/>
    <property type="match status" value="1"/>
</dbReference>
<dbReference type="GO" id="GO:0005524">
    <property type="term" value="F:ATP binding"/>
    <property type="evidence" value="ECO:0007669"/>
    <property type="project" value="InterPro"/>
</dbReference>
<keyword evidence="2" id="KW-0677">Repeat</keyword>
<dbReference type="SUPFAM" id="SSF57850">
    <property type="entry name" value="RING/U-box"/>
    <property type="match status" value="1"/>
</dbReference>
<dbReference type="Gene3D" id="3.30.40.10">
    <property type="entry name" value="Zinc/RING finger domain, C3HC4 (zinc finger)"/>
    <property type="match status" value="1"/>
</dbReference>
<dbReference type="PROSITE" id="PS51698">
    <property type="entry name" value="U_BOX"/>
    <property type="match status" value="1"/>
</dbReference>
<feature type="domain" description="U-box" evidence="4">
    <location>
        <begin position="5"/>
        <end position="78"/>
    </location>
</feature>
<dbReference type="Gene3D" id="1.10.510.10">
    <property type="entry name" value="Transferase(Phosphotransferase) domain 1"/>
    <property type="match status" value="2"/>
</dbReference>
<name>A0A817SII8_9BILA</name>
<dbReference type="InterPro" id="IPR032675">
    <property type="entry name" value="LRR_dom_sf"/>
</dbReference>
<dbReference type="PANTHER" id="PTHR24114:SF2">
    <property type="entry name" value="F-BOX DOMAIN-CONTAINING PROTEIN-RELATED"/>
    <property type="match status" value="1"/>
</dbReference>
<keyword evidence="1" id="KW-0433">Leucine-rich repeat</keyword>
<dbReference type="CDD" id="cd16655">
    <property type="entry name" value="RING-Ubox_WDSUB1-like"/>
    <property type="match status" value="1"/>
</dbReference>
<gene>
    <name evidence="5" type="ORF">TIS948_LOCUS17631</name>
</gene>
<sequence>MFVTSNTDTLKCPITFELFRDPVTGQDGHTYERDAIITWLQKNGASPQTREPMTIDSLRPNHIVKQLVDEFKSSSLQKHFLFRFGIDIRKAGKRPIFQTQGKSIYRAEWISKPGPDVVLLKIEGAKANREAGYYVQLGSHPHIVHTYGMVENDFNALMLVQEYATEGDLAELLKENEFQPSKLVLLEIFLQIIDAMVYLANYGIVHGDLACRNVLVFRLHNSNPQENLVKLTDFGLTRASTLYSVVGSTASTTLVVVPLRYAAPEILLSAGLSNYSEKSDVYSMENLVKLTDFGLTRASTLYSVVGSTTSTTLAVVPLRYAAPEILLSAGLSNYSEKSDVYSMGILMWEACSQGQLPYGSIEDDSEVCRFKIKGGILSQPENCDEKLWNIMVQCWHQQSGARSTFKMLKESLCELSVQSAAFHLKNVKNKSIKNKMPTIVHNTTDSHVQRKAGTRIDSPMSNENPLMKTTIICNFCNSYLPGLGKFIHDQTFRMLNLNGKQIDDEALQHVASILADHKTLIEFNLSNNHIGHKGARHLARALRNNQTLTKLNLLNNSIGDIGAQYLAEAIHTNKEQNKLNDLLMRVKPWDARILPETLRTNQTLTTLNLSSNYIGPSGVMHLAGALGINQTLTTLKLKKNHIGDTGLQYLAEALRSNQTLTTLGLSRNTIGNAGVQYLAAALEKNQALKNLSISYNDIEDAGVQYLAEALQGNQTLTRLNLRENHICHRGAQNLAEALQNNRALDTLQLETNQIGDKGVQHFAEALRTNRVLKLLDLSCNNIGVAGAQYLARALENNKILAKLSLRNNLIGDLGLQYLAEGLHNNRSLITLELNSNNIGDSGLQYLAEALLNNQALTTLDLSENRICDEGVQYLADALRNNQKLITLDLRKNSIGPSGVQYLAEALRNNQTLTTAELDWNQRGHPGVQYLAEVLRNNQTLKALLHEDSSI</sequence>
<dbReference type="InterPro" id="IPR001245">
    <property type="entry name" value="Ser-Thr/Tyr_kinase_cat_dom"/>
</dbReference>
<dbReference type="GO" id="GO:0004672">
    <property type="term" value="F:protein kinase activity"/>
    <property type="evidence" value="ECO:0007669"/>
    <property type="project" value="InterPro"/>
</dbReference>
<dbReference type="InterPro" id="IPR008266">
    <property type="entry name" value="Tyr_kinase_AS"/>
</dbReference>
<organism evidence="5 6">
    <name type="scientific">Rotaria socialis</name>
    <dbReference type="NCBI Taxonomy" id="392032"/>
    <lineage>
        <taxon>Eukaryota</taxon>
        <taxon>Metazoa</taxon>
        <taxon>Spiralia</taxon>
        <taxon>Gnathifera</taxon>
        <taxon>Rotifera</taxon>
        <taxon>Eurotatoria</taxon>
        <taxon>Bdelloidea</taxon>
        <taxon>Philodinida</taxon>
        <taxon>Philodinidae</taxon>
        <taxon>Rotaria</taxon>
    </lineage>
</organism>
<dbReference type="InterPro" id="IPR003613">
    <property type="entry name" value="Ubox_domain"/>
</dbReference>
<dbReference type="GO" id="GO:0004842">
    <property type="term" value="F:ubiquitin-protein transferase activity"/>
    <property type="evidence" value="ECO:0007669"/>
    <property type="project" value="InterPro"/>
</dbReference>
<dbReference type="SUPFAM" id="SSF56112">
    <property type="entry name" value="Protein kinase-like (PK-like)"/>
    <property type="match status" value="2"/>
</dbReference>
<dbReference type="SUPFAM" id="SSF52047">
    <property type="entry name" value="RNI-like"/>
    <property type="match status" value="2"/>
</dbReference>
<dbReference type="InterPro" id="IPR011009">
    <property type="entry name" value="Kinase-like_dom_sf"/>
</dbReference>
<accession>A0A817SII8</accession>
<dbReference type="InterPro" id="IPR000719">
    <property type="entry name" value="Prot_kinase_dom"/>
</dbReference>
<dbReference type="PROSITE" id="PS00109">
    <property type="entry name" value="PROTEIN_KINASE_TYR"/>
    <property type="match status" value="1"/>
</dbReference>
<feature type="domain" description="Protein kinase" evidence="3">
    <location>
        <begin position="16"/>
        <end position="422"/>
    </location>
</feature>
<comment type="caution">
    <text evidence="5">The sequence shown here is derived from an EMBL/GenBank/DDBJ whole genome shotgun (WGS) entry which is preliminary data.</text>
</comment>